<comment type="caution">
    <text evidence="4">The sequence shown here is derived from an EMBL/GenBank/DDBJ whole genome shotgun (WGS) entry which is preliminary data.</text>
</comment>
<feature type="region of interest" description="Disordered" evidence="1">
    <location>
        <begin position="708"/>
        <end position="728"/>
    </location>
</feature>
<dbReference type="InterPro" id="IPR013783">
    <property type="entry name" value="Ig-like_fold"/>
</dbReference>
<organism evidence="4 5">
    <name type="scientific">Candidatus Magnetoglobus multicellularis str. Araruama</name>
    <dbReference type="NCBI Taxonomy" id="890399"/>
    <lineage>
        <taxon>Bacteria</taxon>
        <taxon>Pseudomonadati</taxon>
        <taxon>Thermodesulfobacteriota</taxon>
        <taxon>Desulfobacteria</taxon>
        <taxon>Desulfobacterales</taxon>
        <taxon>Desulfobacteraceae</taxon>
        <taxon>Candidatus Magnetoglobus</taxon>
    </lineage>
</organism>
<keyword evidence="2" id="KW-0732">Signal</keyword>
<dbReference type="InterPro" id="IPR022409">
    <property type="entry name" value="PKD/Chitinase_dom"/>
</dbReference>
<dbReference type="InterPro" id="IPR029865">
    <property type="entry name" value="KIAA0319-like"/>
</dbReference>
<accession>A0A1V1P3E4</accession>
<dbReference type="PROSITE" id="PS51257">
    <property type="entry name" value="PROKAR_LIPOPROTEIN"/>
    <property type="match status" value="1"/>
</dbReference>
<proteinExistence type="predicted"/>
<dbReference type="GO" id="GO:0016020">
    <property type="term" value="C:membrane"/>
    <property type="evidence" value="ECO:0007669"/>
    <property type="project" value="TreeGrafter"/>
</dbReference>
<dbReference type="EMBL" id="ATBP01000652">
    <property type="protein sequence ID" value="ETR69409.1"/>
    <property type="molecule type" value="Genomic_DNA"/>
</dbReference>
<dbReference type="Pfam" id="PF22352">
    <property type="entry name" value="K319L-like_PKD"/>
    <property type="match status" value="2"/>
</dbReference>
<feature type="signal peptide" evidence="2">
    <location>
        <begin position="1"/>
        <end position="21"/>
    </location>
</feature>
<evidence type="ECO:0000313" key="4">
    <source>
        <dbReference type="EMBL" id="ETR69409.1"/>
    </source>
</evidence>
<dbReference type="Gene3D" id="2.60.40.10">
    <property type="entry name" value="Immunoglobulins"/>
    <property type="match status" value="7"/>
</dbReference>
<name>A0A1V1P3E4_9BACT</name>
<evidence type="ECO:0000256" key="2">
    <source>
        <dbReference type="SAM" id="SignalP"/>
    </source>
</evidence>
<dbReference type="PANTHER" id="PTHR46182:SF2">
    <property type="entry name" value="FI19480P1"/>
    <property type="match status" value="1"/>
</dbReference>
<evidence type="ECO:0000259" key="3">
    <source>
        <dbReference type="SMART" id="SM00089"/>
    </source>
</evidence>
<sequence length="745" mass="81400">MKIKPMIARMFILLGCFILVACGGDEQDITCKNCAPTNSLTPVAHVKLIKRVRITQKVELDGSGSKPGVDGDQLTFNWSITQKPKDSKAKLVGDKTPMPYFYPDKPGKYLIQLIVNDGNEDSEPFILEFTTLESPPTATAKVIKRVRLKEKLELDGSASKPGQGADKLSYDWTFIQIPANSTARLVRSNSVTPYFYPDKKGLYKIQLVVNDGINDSKPDVIEVTPLNTRPTARAKYNDPVRVSETVLLDATISEDIDDDPLTCQWKMISRPKGSAAVLSNPNAITPSFIADSQGEYIVQLIVNDGQIDSEPFVLYIQVHDNPSAKIMVEEQFPVLQKVQLDGSDSRPGVGGGKLTYQWTFKQKPNGSQAAFSDPNSPRPTFVADKPGKYIIMLVVNDGKSNSAPFILEYEPLNSKPVALCDYNRPVYVGQTVQLDASKSNDLDNDPLTFLWTLASKPANSNAALSDTSDPNPTFVTDLPGKYVVQLIVSDGKQDSDIYTLIVKTENTKPVAHAGSDVALFEGEIVQLDASKSTDADGSPLTYDWTVKEKPNGSRSQISNRNKINPTFTPDVPGIYIIQLVVNDGELDSEPDTLEIKANASVDLEPGTIDLSKLITDPETLKITGTVNVNLINKGTSPVDGDFLITLFEDANHNNQFDPSSDPIIANHTVSDAPDGKDAINVPVIADGQVSFKDNIIFIMIDPMNTVPERNETNNLSNSSEGSLCKPPRNDFSPKLAWAWTGSSND</sequence>
<feature type="compositionally biased region" description="Polar residues" evidence="1">
    <location>
        <begin position="712"/>
        <end position="721"/>
    </location>
</feature>
<dbReference type="GO" id="GO:0031410">
    <property type="term" value="C:cytoplasmic vesicle"/>
    <property type="evidence" value="ECO:0007669"/>
    <property type="project" value="TreeGrafter"/>
</dbReference>
<dbReference type="SMART" id="SM00089">
    <property type="entry name" value="PKD"/>
    <property type="match status" value="3"/>
</dbReference>
<gene>
    <name evidence="4" type="ORF">OMM_03952</name>
</gene>
<dbReference type="Pfam" id="PF18911">
    <property type="entry name" value="PKD_4"/>
    <property type="match status" value="1"/>
</dbReference>
<feature type="chain" id="PRO_5010745854" evidence="2">
    <location>
        <begin position="22"/>
        <end position="745"/>
    </location>
</feature>
<feature type="domain" description="PKD/Chitinase" evidence="3">
    <location>
        <begin position="508"/>
        <end position="598"/>
    </location>
</feature>
<feature type="domain" description="PKD/Chitinase" evidence="3">
    <location>
        <begin position="417"/>
        <end position="505"/>
    </location>
</feature>
<dbReference type="PANTHER" id="PTHR46182">
    <property type="entry name" value="FI19480P1"/>
    <property type="match status" value="1"/>
</dbReference>
<dbReference type="Proteomes" id="UP000189670">
    <property type="component" value="Unassembled WGS sequence"/>
</dbReference>
<feature type="domain" description="PKD/Chitinase" evidence="3">
    <location>
        <begin position="231"/>
        <end position="319"/>
    </location>
</feature>
<dbReference type="AlphaFoldDB" id="A0A1V1P3E4"/>
<dbReference type="InterPro" id="IPR035986">
    <property type="entry name" value="PKD_dom_sf"/>
</dbReference>
<dbReference type="SUPFAM" id="SSF49299">
    <property type="entry name" value="PKD domain"/>
    <property type="match status" value="4"/>
</dbReference>
<evidence type="ECO:0000256" key="1">
    <source>
        <dbReference type="SAM" id="MobiDB-lite"/>
    </source>
</evidence>
<dbReference type="InterPro" id="IPR000601">
    <property type="entry name" value="PKD_dom"/>
</dbReference>
<reference evidence="5" key="1">
    <citation type="submission" date="2012-11" db="EMBL/GenBank/DDBJ databases">
        <authorList>
            <person name="Lucero-Rivera Y.E."/>
            <person name="Tovar-Ramirez D."/>
        </authorList>
    </citation>
    <scope>NUCLEOTIDE SEQUENCE [LARGE SCALE GENOMIC DNA]</scope>
    <source>
        <strain evidence="5">Araruama</strain>
    </source>
</reference>
<protein>
    <submittedName>
        <fullName evidence="4">PKD domain-containing protein</fullName>
    </submittedName>
</protein>
<evidence type="ECO:0000313" key="5">
    <source>
        <dbReference type="Proteomes" id="UP000189670"/>
    </source>
</evidence>